<evidence type="ECO:0000259" key="2">
    <source>
        <dbReference type="Pfam" id="PF13304"/>
    </source>
</evidence>
<dbReference type="InterPro" id="IPR041685">
    <property type="entry name" value="AAA_GajA/Old/RecF-like"/>
</dbReference>
<dbReference type="InterPro" id="IPR014555">
    <property type="entry name" value="RecF-like"/>
</dbReference>
<protein>
    <submittedName>
        <fullName evidence="3">DNA replication and repair protein RecF</fullName>
    </submittedName>
</protein>
<gene>
    <name evidence="3" type="primary">recF_3</name>
    <name evidence="3" type="ORF">Pmgp_03187</name>
</gene>
<accession>A0A4Y7RKL3</accession>
<dbReference type="GO" id="GO:0016887">
    <property type="term" value="F:ATP hydrolysis activity"/>
    <property type="evidence" value="ECO:0007669"/>
    <property type="project" value="InterPro"/>
</dbReference>
<evidence type="ECO:0000259" key="1">
    <source>
        <dbReference type="Pfam" id="PF13175"/>
    </source>
</evidence>
<comment type="caution">
    <text evidence="3">The sequence shown here is derived from an EMBL/GenBank/DDBJ whole genome shotgun (WGS) entry which is preliminary data.</text>
</comment>
<dbReference type="Proteomes" id="UP000297597">
    <property type="component" value="Unassembled WGS sequence"/>
</dbReference>
<keyword evidence="4" id="KW-1185">Reference proteome</keyword>
<dbReference type="InterPro" id="IPR027417">
    <property type="entry name" value="P-loop_NTPase"/>
</dbReference>
<organism evidence="3 4">
    <name type="scientific">Pelotomaculum propionicicum</name>
    <dbReference type="NCBI Taxonomy" id="258475"/>
    <lineage>
        <taxon>Bacteria</taxon>
        <taxon>Bacillati</taxon>
        <taxon>Bacillota</taxon>
        <taxon>Clostridia</taxon>
        <taxon>Eubacteriales</taxon>
        <taxon>Desulfotomaculaceae</taxon>
        <taxon>Pelotomaculum</taxon>
    </lineage>
</organism>
<feature type="domain" description="ATPase AAA-type core" evidence="2">
    <location>
        <begin position="257"/>
        <end position="324"/>
    </location>
</feature>
<dbReference type="PANTHER" id="PTHR32182">
    <property type="entry name" value="DNA REPLICATION AND REPAIR PROTEIN RECF"/>
    <property type="match status" value="1"/>
</dbReference>
<dbReference type="AlphaFoldDB" id="A0A4Y7RKL3"/>
<dbReference type="GO" id="GO:0005524">
    <property type="term" value="F:ATP binding"/>
    <property type="evidence" value="ECO:0007669"/>
    <property type="project" value="InterPro"/>
</dbReference>
<name>A0A4Y7RKL3_9FIRM</name>
<dbReference type="PIRSF" id="PIRSF029347">
    <property type="entry name" value="RecF"/>
    <property type="match status" value="1"/>
</dbReference>
<dbReference type="PANTHER" id="PTHR32182:SF22">
    <property type="entry name" value="ATP-DEPENDENT ENDONUCLEASE, OLD FAMILY-RELATED"/>
    <property type="match status" value="1"/>
</dbReference>
<reference evidence="3 4" key="1">
    <citation type="journal article" date="2018" name="Environ. Microbiol.">
        <title>Novel energy conservation strategies and behaviour of Pelotomaculum schinkii driving syntrophic propionate catabolism.</title>
        <authorList>
            <person name="Hidalgo-Ahumada C.A.P."/>
            <person name="Nobu M.K."/>
            <person name="Narihiro T."/>
            <person name="Tamaki H."/>
            <person name="Liu W.T."/>
            <person name="Kamagata Y."/>
            <person name="Stams A.J.M."/>
            <person name="Imachi H."/>
            <person name="Sousa D.Z."/>
        </authorList>
    </citation>
    <scope>NUCLEOTIDE SEQUENCE [LARGE SCALE GENOMIC DNA]</scope>
    <source>
        <strain evidence="3 4">MGP</strain>
    </source>
</reference>
<dbReference type="Pfam" id="PF13175">
    <property type="entry name" value="AAA_15"/>
    <property type="match status" value="1"/>
</dbReference>
<dbReference type="SUPFAM" id="SSF52540">
    <property type="entry name" value="P-loop containing nucleoside triphosphate hydrolases"/>
    <property type="match status" value="1"/>
</dbReference>
<evidence type="ECO:0000313" key="4">
    <source>
        <dbReference type="Proteomes" id="UP000297597"/>
    </source>
</evidence>
<feature type="domain" description="Endonuclease GajA/Old nuclease/RecF-like AAA" evidence="1">
    <location>
        <begin position="1"/>
        <end position="45"/>
    </location>
</feature>
<dbReference type="OrthoDB" id="9810873at2"/>
<evidence type="ECO:0000313" key="3">
    <source>
        <dbReference type="EMBL" id="TEB09366.1"/>
    </source>
</evidence>
<dbReference type="GO" id="GO:0000731">
    <property type="term" value="P:DNA synthesis involved in DNA repair"/>
    <property type="evidence" value="ECO:0007669"/>
    <property type="project" value="TreeGrafter"/>
</dbReference>
<dbReference type="GO" id="GO:0006302">
    <property type="term" value="P:double-strand break repair"/>
    <property type="evidence" value="ECO:0007669"/>
    <property type="project" value="TreeGrafter"/>
</dbReference>
<dbReference type="Pfam" id="PF13304">
    <property type="entry name" value="AAA_21"/>
    <property type="match status" value="1"/>
</dbReference>
<dbReference type="InterPro" id="IPR003959">
    <property type="entry name" value="ATPase_AAA_core"/>
</dbReference>
<dbReference type="RefSeq" id="WP_134215123.1">
    <property type="nucleotide sequence ID" value="NZ_QFFZ01000050.1"/>
</dbReference>
<sequence length="375" mass="42584">MLERIELKGFKSIREMNLELRPLNVLIGANGVGKSNLISFFKMFNHMMSRNLQQYIGQSGYADALLYYGAKRTPQMTASLNFTTKSGINIYHMRLVNAAQGTLIFADEAISFSSYQIEGNAPLSSLGGGHKESRLVDDQFVFTADVSRVNQRTARVIKSIMQRWQVYHFHDTSSTALIKNPHYIDDNKYLRHDAGNLAAFLYQMQQNSRPYYRRIVETIQSVTPFFEDFILAPSTNPLLIFLNWKERGGDPAMVFGPHQLSDGTLRLMALITLLLQPSLPQLIVIDEPELGLHPYAISILAGLLKSISSKTQIIVSTQSVTLVDQLEPKHIIVVDREDNQSVFKRLDTEELDTWLEEYSLGELWEKNVLGGRPKR</sequence>
<dbReference type="EMBL" id="QFFZ01000050">
    <property type="protein sequence ID" value="TEB09366.1"/>
    <property type="molecule type" value="Genomic_DNA"/>
</dbReference>
<dbReference type="Gene3D" id="3.40.50.300">
    <property type="entry name" value="P-loop containing nucleotide triphosphate hydrolases"/>
    <property type="match status" value="1"/>
</dbReference>
<proteinExistence type="predicted"/>